<dbReference type="PANTHER" id="PTHR22878">
    <property type="entry name" value="DYNEIN HEAVY CHAIN 6, AXONEMAL-LIKE-RELATED"/>
    <property type="match status" value="1"/>
</dbReference>
<evidence type="ECO:0000256" key="10">
    <source>
        <dbReference type="ARBA" id="ARBA00023175"/>
    </source>
</evidence>
<keyword evidence="10" id="KW-0505">Motor protein</keyword>
<dbReference type="InterPro" id="IPR042219">
    <property type="entry name" value="AAA_lid_11_sf"/>
</dbReference>
<dbReference type="InterPro" id="IPR004273">
    <property type="entry name" value="Dynein_heavy_D6_P-loop"/>
</dbReference>
<keyword evidence="8" id="KW-0175">Coiled coil</keyword>
<evidence type="ECO:0000256" key="11">
    <source>
        <dbReference type="ARBA" id="ARBA00023212"/>
    </source>
</evidence>
<evidence type="ECO:0000313" key="16">
    <source>
        <dbReference type="Proteomes" id="UP000265618"/>
    </source>
</evidence>
<keyword evidence="9" id="KW-0969">Cilium</keyword>
<proteinExistence type="predicted"/>
<evidence type="ECO:0000259" key="14">
    <source>
        <dbReference type="Pfam" id="PF18198"/>
    </source>
</evidence>
<evidence type="ECO:0000256" key="5">
    <source>
        <dbReference type="ARBA" id="ARBA00022741"/>
    </source>
</evidence>
<reference evidence="15 16" key="1">
    <citation type="journal article" date="2018" name="PLoS ONE">
        <title>The draft genome of Kipferlia bialata reveals reductive genome evolution in fornicate parasites.</title>
        <authorList>
            <person name="Tanifuji G."/>
            <person name="Takabayashi S."/>
            <person name="Kume K."/>
            <person name="Takagi M."/>
            <person name="Nakayama T."/>
            <person name="Kamikawa R."/>
            <person name="Inagaki Y."/>
            <person name="Hashimoto T."/>
        </authorList>
    </citation>
    <scope>NUCLEOTIDE SEQUENCE [LARGE SCALE GENOMIC DNA]</scope>
    <source>
        <strain evidence="15">NY0173</strain>
    </source>
</reference>
<dbReference type="GO" id="GO:0051959">
    <property type="term" value="F:dynein light intermediate chain binding"/>
    <property type="evidence" value="ECO:0007669"/>
    <property type="project" value="InterPro"/>
</dbReference>
<keyword evidence="11" id="KW-0206">Cytoskeleton</keyword>
<dbReference type="GO" id="GO:0030286">
    <property type="term" value="C:dynein complex"/>
    <property type="evidence" value="ECO:0007669"/>
    <property type="project" value="UniProtKB-KW"/>
</dbReference>
<sequence length="413" mass="46499">MYFLIAEMALVDHMYQTSLAQFLSLFDQSINTAAQSPITSKRIQAIIDNLTWIAFRFVSKGLFNTHKLLFVLQLALKIDMKKGIVSGNEFSAFVKGGAALDITQVKARPFAWLPDAAWLNVVALSSVSIFTALPQQIASSGEVWRKWYDEEEPEKADLPAEYQGKLNMFQKMLLVRALREDRAMLAAMDYIVESLGERFGESSAADLEESIDQAGPTTPLVFLLSLGSDPSSIIDTLAKKRKIDLKYISMGQGQEVHARRLIGVGLKNGGWVQISNSHLGLKFMSEIETILMAAREEENINQNFRLILTTEPHEKFPIGLLQMSIKLTNEPPTGCRAGLRRSYQLLTQDTLEAVDKPQWLPLVYVIAFIHTTVQERRKYGPLGFCIPYEFGTPDFSSSIQFLQTYLYSLDPRK</sequence>
<comment type="caution">
    <text evidence="15">The sequence shown here is derived from an EMBL/GenBank/DDBJ whole genome shotgun (WGS) entry which is preliminary data.</text>
</comment>
<dbReference type="PANTHER" id="PTHR22878:SF63">
    <property type="entry name" value="DYNEIN AXONEMAL HEAVY CHAIN 10"/>
    <property type="match status" value="1"/>
</dbReference>
<keyword evidence="12" id="KW-0966">Cell projection</keyword>
<name>A0A9K3D464_9EUKA</name>
<accession>A0A9K3D464</accession>
<keyword evidence="7" id="KW-0243">Dynein</keyword>
<dbReference type="GO" id="GO:0007018">
    <property type="term" value="P:microtubule-based movement"/>
    <property type="evidence" value="ECO:0007669"/>
    <property type="project" value="InterPro"/>
</dbReference>
<keyword evidence="6" id="KW-0067">ATP-binding</keyword>
<evidence type="ECO:0000256" key="1">
    <source>
        <dbReference type="ARBA" id="ARBA00004138"/>
    </source>
</evidence>
<keyword evidence="4" id="KW-0493">Microtubule</keyword>
<dbReference type="AlphaFoldDB" id="A0A9K3D464"/>
<evidence type="ECO:0000256" key="12">
    <source>
        <dbReference type="ARBA" id="ARBA00023273"/>
    </source>
</evidence>
<evidence type="ECO:0000256" key="4">
    <source>
        <dbReference type="ARBA" id="ARBA00022701"/>
    </source>
</evidence>
<dbReference type="GO" id="GO:0045505">
    <property type="term" value="F:dynein intermediate chain binding"/>
    <property type="evidence" value="ECO:0007669"/>
    <property type="project" value="InterPro"/>
</dbReference>
<protein>
    <submittedName>
        <fullName evidence="15">Dynein heavy chain</fullName>
    </submittedName>
</protein>
<feature type="non-terminal residue" evidence="15">
    <location>
        <position position="1"/>
    </location>
</feature>
<dbReference type="InterPro" id="IPR041658">
    <property type="entry name" value="AAA_lid_11"/>
</dbReference>
<keyword evidence="3" id="KW-0963">Cytoplasm</keyword>
<evidence type="ECO:0000256" key="8">
    <source>
        <dbReference type="ARBA" id="ARBA00023054"/>
    </source>
</evidence>
<organism evidence="15 16">
    <name type="scientific">Kipferlia bialata</name>
    <dbReference type="NCBI Taxonomy" id="797122"/>
    <lineage>
        <taxon>Eukaryota</taxon>
        <taxon>Metamonada</taxon>
        <taxon>Carpediemonas-like organisms</taxon>
        <taxon>Kipferlia</taxon>
    </lineage>
</organism>
<evidence type="ECO:0000256" key="7">
    <source>
        <dbReference type="ARBA" id="ARBA00023017"/>
    </source>
</evidence>
<dbReference type="InterPro" id="IPR026983">
    <property type="entry name" value="DHC"/>
</dbReference>
<dbReference type="InterPro" id="IPR027417">
    <property type="entry name" value="P-loop_NTPase"/>
</dbReference>
<evidence type="ECO:0000313" key="15">
    <source>
        <dbReference type="EMBL" id="GIQ88758.1"/>
    </source>
</evidence>
<evidence type="ECO:0000256" key="6">
    <source>
        <dbReference type="ARBA" id="ARBA00022840"/>
    </source>
</evidence>
<dbReference type="FunFam" id="3.40.50.300:FF:000320">
    <property type="entry name" value="Dynein, axonemal, heavy chain 5"/>
    <property type="match status" value="1"/>
</dbReference>
<dbReference type="Gene3D" id="1.10.8.1220">
    <property type="match status" value="1"/>
</dbReference>
<keyword evidence="5" id="KW-0547">Nucleotide-binding</keyword>
<evidence type="ECO:0000256" key="3">
    <source>
        <dbReference type="ARBA" id="ARBA00022490"/>
    </source>
</evidence>
<evidence type="ECO:0000259" key="13">
    <source>
        <dbReference type="Pfam" id="PF03028"/>
    </source>
</evidence>
<dbReference type="Pfam" id="PF18198">
    <property type="entry name" value="AAA_lid_11"/>
    <property type="match status" value="1"/>
</dbReference>
<gene>
    <name evidence="15" type="ORF">KIPB_011083</name>
</gene>
<dbReference type="GO" id="GO:0005524">
    <property type="term" value="F:ATP binding"/>
    <property type="evidence" value="ECO:0007669"/>
    <property type="project" value="UniProtKB-KW"/>
</dbReference>
<feature type="domain" description="Dynein heavy chain AAA lid" evidence="14">
    <location>
        <begin position="360"/>
        <end position="407"/>
    </location>
</feature>
<dbReference type="Gene3D" id="3.40.50.300">
    <property type="entry name" value="P-loop containing nucleotide triphosphate hydrolases"/>
    <property type="match status" value="1"/>
</dbReference>
<comment type="subcellular location">
    <subcellularLocation>
        <location evidence="1">Cell projection</location>
        <location evidence="1">Cilium</location>
    </subcellularLocation>
    <subcellularLocation>
        <location evidence="2">Cytoplasm</location>
        <location evidence="2">Cytoskeleton</location>
    </subcellularLocation>
</comment>
<dbReference type="GO" id="GO:0008569">
    <property type="term" value="F:minus-end-directed microtubule motor activity"/>
    <property type="evidence" value="ECO:0007669"/>
    <property type="project" value="InterPro"/>
</dbReference>
<dbReference type="FunFam" id="1.10.8.1220:FF:000001">
    <property type="entry name" value="Dynein axonemal heavy chain 5"/>
    <property type="match status" value="1"/>
</dbReference>
<dbReference type="Gene3D" id="1.10.8.720">
    <property type="entry name" value="Region D6 of dynein motor"/>
    <property type="match status" value="1"/>
</dbReference>
<evidence type="ECO:0000256" key="9">
    <source>
        <dbReference type="ARBA" id="ARBA00023069"/>
    </source>
</evidence>
<feature type="domain" description="Dynein heavy chain region D6 P-loop" evidence="13">
    <location>
        <begin position="216"/>
        <end position="328"/>
    </location>
</feature>
<dbReference type="OrthoDB" id="5975644at2759"/>
<dbReference type="GO" id="GO:0005874">
    <property type="term" value="C:microtubule"/>
    <property type="evidence" value="ECO:0007669"/>
    <property type="project" value="UniProtKB-KW"/>
</dbReference>
<dbReference type="Pfam" id="PF03028">
    <property type="entry name" value="Dynein_heavy"/>
    <property type="match status" value="1"/>
</dbReference>
<dbReference type="GO" id="GO:0005929">
    <property type="term" value="C:cilium"/>
    <property type="evidence" value="ECO:0007669"/>
    <property type="project" value="UniProtKB-SubCell"/>
</dbReference>
<dbReference type="EMBL" id="BDIP01004358">
    <property type="protein sequence ID" value="GIQ88758.1"/>
    <property type="molecule type" value="Genomic_DNA"/>
</dbReference>
<keyword evidence="16" id="KW-1185">Reference proteome</keyword>
<dbReference type="Proteomes" id="UP000265618">
    <property type="component" value="Unassembled WGS sequence"/>
</dbReference>
<evidence type="ECO:0000256" key="2">
    <source>
        <dbReference type="ARBA" id="ARBA00004245"/>
    </source>
</evidence>